<proteinExistence type="predicted"/>
<gene>
    <name evidence="1" type="ORF">FWK35_00029233</name>
</gene>
<protein>
    <submittedName>
        <fullName evidence="1">Uncharacterized protein</fullName>
    </submittedName>
</protein>
<organism evidence="1 2">
    <name type="scientific">Aphis craccivora</name>
    <name type="common">Cowpea aphid</name>
    <dbReference type="NCBI Taxonomy" id="307492"/>
    <lineage>
        <taxon>Eukaryota</taxon>
        <taxon>Metazoa</taxon>
        <taxon>Ecdysozoa</taxon>
        <taxon>Arthropoda</taxon>
        <taxon>Hexapoda</taxon>
        <taxon>Insecta</taxon>
        <taxon>Pterygota</taxon>
        <taxon>Neoptera</taxon>
        <taxon>Paraneoptera</taxon>
        <taxon>Hemiptera</taxon>
        <taxon>Sternorrhyncha</taxon>
        <taxon>Aphidomorpha</taxon>
        <taxon>Aphidoidea</taxon>
        <taxon>Aphididae</taxon>
        <taxon>Aphidini</taxon>
        <taxon>Aphis</taxon>
        <taxon>Aphis</taxon>
    </lineage>
</organism>
<dbReference type="OrthoDB" id="8040188at2759"/>
<dbReference type="Proteomes" id="UP000478052">
    <property type="component" value="Unassembled WGS sequence"/>
</dbReference>
<keyword evidence="2" id="KW-1185">Reference proteome</keyword>
<reference evidence="1 2" key="1">
    <citation type="submission" date="2019-08" db="EMBL/GenBank/DDBJ databases">
        <title>Whole genome of Aphis craccivora.</title>
        <authorList>
            <person name="Voronova N.V."/>
            <person name="Shulinski R.S."/>
            <person name="Bandarenka Y.V."/>
            <person name="Zhorov D.G."/>
            <person name="Warner D."/>
        </authorList>
    </citation>
    <scope>NUCLEOTIDE SEQUENCE [LARGE SCALE GENOMIC DNA]</scope>
    <source>
        <strain evidence="1">180601</strain>
        <tissue evidence="1">Whole Body</tissue>
    </source>
</reference>
<dbReference type="EMBL" id="VUJU01012818">
    <property type="protein sequence ID" value="KAF0706705.1"/>
    <property type="molecule type" value="Genomic_DNA"/>
</dbReference>
<evidence type="ECO:0000313" key="2">
    <source>
        <dbReference type="Proteomes" id="UP000478052"/>
    </source>
</evidence>
<accession>A0A6G0VSA6</accession>
<dbReference type="AlphaFoldDB" id="A0A6G0VSA6"/>
<comment type="caution">
    <text evidence="1">The sequence shown here is derived from an EMBL/GenBank/DDBJ whole genome shotgun (WGS) entry which is preliminary data.</text>
</comment>
<sequence>MPLIRRTNIVRRTRNARNCDNVRYNQTQEERPEANELRRAHITQARAAQTPPQILQYSNIRRSSDVALNLASFEYDSAVAYKDLLC</sequence>
<evidence type="ECO:0000313" key="1">
    <source>
        <dbReference type="EMBL" id="KAF0706705.1"/>
    </source>
</evidence>
<name>A0A6G0VSA6_APHCR</name>